<gene>
    <name evidence="1" type="ORF">SAMN05192539_102314</name>
</gene>
<reference evidence="2" key="1">
    <citation type="submission" date="2016-10" db="EMBL/GenBank/DDBJ databases">
        <authorList>
            <person name="Varghese N."/>
            <person name="Submissions S."/>
        </authorList>
    </citation>
    <scope>NUCLEOTIDE SEQUENCE [LARGE SCALE GENOMIC DNA]</scope>
    <source>
        <strain evidence="2">LMG 26031</strain>
    </source>
</reference>
<proteinExistence type="predicted"/>
<evidence type="ECO:0000313" key="2">
    <source>
        <dbReference type="Proteomes" id="UP000198866"/>
    </source>
</evidence>
<evidence type="ECO:0000313" key="1">
    <source>
        <dbReference type="EMBL" id="SEJ90923.1"/>
    </source>
</evidence>
<dbReference type="OrthoDB" id="112250at2"/>
<dbReference type="EMBL" id="FNYE01000023">
    <property type="protein sequence ID" value="SEJ90923.1"/>
    <property type="molecule type" value="Genomic_DNA"/>
</dbReference>
<sequence>MKGPDESDEKLTHDLNSCLSLISYAANHGKKICDADVAVVLRASEAHHGGHHLNSEDLGECYAAMSRIAQAVAPVTAESIKEENKRAATREVTLYQQRTISLAVVVVLLSVALLTMNRLSDEIANLVKENDATALVIHNELQGYILTIDDSKLAAPGGHNLLVNSPASIELKEHLQKFARNNRQLYSDMMYLNKIWTYVSYLPRMLLTLSFSLGPDVKERNRYAPGCKEYNPEIYTFVIDPVPFEKYPSYMRGTHSATQYLFIVRPLTHTRPWMCDPDDVRKALEVKLPLLRVGSVDPDDQLDSWPPEMDVQEGFRKIAVYQDIRGISLPLSSEVETYAGAISGFLLPILYALLGACACIFRDLRVSVVEDTYHAKSAKTAQAAHFISASIVGITIGLFEKSLEGGKELSPLAIAFIGGYASDEFFGFIDRVVGSMFPPKKP</sequence>
<name>A0A1H7CMC4_9BURK</name>
<dbReference type="AlphaFoldDB" id="A0A1H7CMC4"/>
<dbReference type="Proteomes" id="UP000198866">
    <property type="component" value="Unassembled WGS sequence"/>
</dbReference>
<dbReference type="RefSeq" id="WP_143062309.1">
    <property type="nucleotide sequence ID" value="NZ_FNYE01000023.1"/>
</dbReference>
<keyword evidence="2" id="KW-1185">Reference proteome</keyword>
<organism evidence="1 2">
    <name type="scientific">Paraburkholderia diazotrophica</name>
    <dbReference type="NCBI Taxonomy" id="667676"/>
    <lineage>
        <taxon>Bacteria</taxon>
        <taxon>Pseudomonadati</taxon>
        <taxon>Pseudomonadota</taxon>
        <taxon>Betaproteobacteria</taxon>
        <taxon>Burkholderiales</taxon>
        <taxon>Burkholderiaceae</taxon>
        <taxon>Paraburkholderia</taxon>
    </lineage>
</organism>
<accession>A0A1H7CMC4</accession>
<protein>
    <submittedName>
        <fullName evidence="1">Uncharacterized protein</fullName>
    </submittedName>
</protein>